<dbReference type="OrthoDB" id="4849160at2759"/>
<evidence type="ECO:0000313" key="7">
    <source>
        <dbReference type="EMBL" id="CAI6335399.1"/>
    </source>
</evidence>
<feature type="signal peptide" evidence="5">
    <location>
        <begin position="1"/>
        <end position="21"/>
    </location>
</feature>
<evidence type="ECO:0000256" key="4">
    <source>
        <dbReference type="ARBA" id="ARBA00023157"/>
    </source>
</evidence>
<proteinExistence type="predicted"/>
<dbReference type="InterPro" id="IPR049892">
    <property type="entry name" value="AA9"/>
</dbReference>
<evidence type="ECO:0000256" key="1">
    <source>
        <dbReference type="ARBA" id="ARBA00001973"/>
    </source>
</evidence>
<dbReference type="AlphaFoldDB" id="A0A9W4UHG4"/>
<sequence length="275" mass="29505">MFSKLATTVVFLSSFTSVALSHSFVQQIWANGVHYDGWDANGDLSAYPSTTPAWFTANRGGGPINPFELRDPMIICARGGSNANTSAPVSPGTDVRVRWWMAGQTWPRGHHGPVIDYIAPCNGPCSKVDMTTLKFVKIAQRGWIDSSDPGNDGEGNWATDLIIDNDGQWNIRIPSGLAPGEYVLRHELVALHPAGKSTGPYSKEGAEFYPQCINLKVTGSGTKQVTGGVDARTLYTGGEPGFMLNIHETGPSHPDYVVPGPAVWSGALTARSFEA</sequence>
<comment type="caution">
    <text evidence="7">The sequence shown here is derived from an EMBL/GenBank/DDBJ whole genome shotgun (WGS) entry which is preliminary data.</text>
</comment>
<keyword evidence="3" id="KW-0964">Secreted</keyword>
<keyword evidence="5" id="KW-0732">Signal</keyword>
<evidence type="ECO:0000259" key="6">
    <source>
        <dbReference type="Pfam" id="PF03443"/>
    </source>
</evidence>
<evidence type="ECO:0000256" key="5">
    <source>
        <dbReference type="SAM" id="SignalP"/>
    </source>
</evidence>
<keyword evidence="4" id="KW-1015">Disulfide bond</keyword>
<comment type="subcellular location">
    <subcellularLocation>
        <location evidence="2">Secreted</location>
    </subcellularLocation>
</comment>
<dbReference type="Gene3D" id="2.70.50.70">
    <property type="match status" value="1"/>
</dbReference>
<comment type="cofactor">
    <cofactor evidence="1">
        <name>Cu(2+)</name>
        <dbReference type="ChEBI" id="CHEBI:29036"/>
    </cofactor>
</comment>
<dbReference type="EMBL" id="CAOQHR010000005">
    <property type="protein sequence ID" value="CAI6335399.1"/>
    <property type="molecule type" value="Genomic_DNA"/>
</dbReference>
<gene>
    <name evidence="7" type="ORF">PDIGIT_LOCUS8480</name>
</gene>
<evidence type="ECO:0000256" key="3">
    <source>
        <dbReference type="ARBA" id="ARBA00022525"/>
    </source>
</evidence>
<keyword evidence="8" id="KW-1185">Reference proteome</keyword>
<dbReference type="Pfam" id="PF03443">
    <property type="entry name" value="AA9"/>
    <property type="match status" value="1"/>
</dbReference>
<organism evidence="7 8">
    <name type="scientific">Periconia digitata</name>
    <dbReference type="NCBI Taxonomy" id="1303443"/>
    <lineage>
        <taxon>Eukaryota</taxon>
        <taxon>Fungi</taxon>
        <taxon>Dikarya</taxon>
        <taxon>Ascomycota</taxon>
        <taxon>Pezizomycotina</taxon>
        <taxon>Dothideomycetes</taxon>
        <taxon>Pleosporomycetidae</taxon>
        <taxon>Pleosporales</taxon>
        <taxon>Massarineae</taxon>
        <taxon>Periconiaceae</taxon>
        <taxon>Periconia</taxon>
    </lineage>
</organism>
<dbReference type="PANTHER" id="PTHR33353:SF34">
    <property type="entry name" value="ENDO-BETA-1,4-GLUCANASE D"/>
    <property type="match status" value="1"/>
</dbReference>
<dbReference type="Proteomes" id="UP001152607">
    <property type="component" value="Unassembled WGS sequence"/>
</dbReference>
<reference evidence="7" key="1">
    <citation type="submission" date="2023-01" db="EMBL/GenBank/DDBJ databases">
        <authorList>
            <person name="Van Ghelder C."/>
            <person name="Rancurel C."/>
        </authorList>
    </citation>
    <scope>NUCLEOTIDE SEQUENCE</scope>
    <source>
        <strain evidence="7">CNCM I-4278</strain>
    </source>
</reference>
<dbReference type="PANTHER" id="PTHR33353">
    <property type="entry name" value="PUTATIVE (AFU_ORTHOLOGUE AFUA_1G12560)-RELATED"/>
    <property type="match status" value="1"/>
</dbReference>
<dbReference type="GO" id="GO:0005576">
    <property type="term" value="C:extracellular region"/>
    <property type="evidence" value="ECO:0007669"/>
    <property type="project" value="UniProtKB-SubCell"/>
</dbReference>
<name>A0A9W4UHG4_9PLEO</name>
<evidence type="ECO:0000256" key="2">
    <source>
        <dbReference type="ARBA" id="ARBA00004613"/>
    </source>
</evidence>
<feature type="domain" description="Auxiliary Activity family 9 catalytic" evidence="6">
    <location>
        <begin position="22"/>
        <end position="249"/>
    </location>
</feature>
<accession>A0A9W4UHG4</accession>
<protein>
    <recommendedName>
        <fullName evidence="6">Auxiliary Activity family 9 catalytic domain-containing protein</fullName>
    </recommendedName>
</protein>
<evidence type="ECO:0000313" key="8">
    <source>
        <dbReference type="Proteomes" id="UP001152607"/>
    </source>
</evidence>
<dbReference type="CDD" id="cd21175">
    <property type="entry name" value="LPMO_AA9"/>
    <property type="match status" value="1"/>
</dbReference>
<feature type="chain" id="PRO_5040991329" description="Auxiliary Activity family 9 catalytic domain-containing protein" evidence="5">
    <location>
        <begin position="22"/>
        <end position="275"/>
    </location>
</feature>
<dbReference type="InterPro" id="IPR005103">
    <property type="entry name" value="AA9_LPMO"/>
</dbReference>